<name>D7CSE6_TRURR</name>
<reference evidence="5 6" key="2">
    <citation type="journal article" date="2011" name="Stand. Genomic Sci.">
        <title>Complete genome sequence of Truepera radiovictrix type strain (RQ-24).</title>
        <authorList>
            <person name="Ivanova N."/>
            <person name="Rohde C."/>
            <person name="Munk C."/>
            <person name="Nolan M."/>
            <person name="Lucas S."/>
            <person name="Del Rio T.G."/>
            <person name="Tice H."/>
            <person name="Deshpande S."/>
            <person name="Cheng J.F."/>
            <person name="Tapia R."/>
            <person name="Han C."/>
            <person name="Goodwin L."/>
            <person name="Pitluck S."/>
            <person name="Liolios K."/>
            <person name="Mavromatis K."/>
            <person name="Mikhailova N."/>
            <person name="Pati A."/>
            <person name="Chen A."/>
            <person name="Palaniappan K."/>
            <person name="Land M."/>
            <person name="Hauser L."/>
            <person name="Chang Y.J."/>
            <person name="Jeffries C.D."/>
            <person name="Brambilla E."/>
            <person name="Rohde M."/>
            <person name="Goker M."/>
            <person name="Tindall B.J."/>
            <person name="Woyke T."/>
            <person name="Bristow J."/>
            <person name="Eisen J.A."/>
            <person name="Markowitz V."/>
            <person name="Hugenholtz P."/>
            <person name="Kyrpides N.C."/>
            <person name="Klenk H.P."/>
            <person name="Lapidus A."/>
        </authorList>
    </citation>
    <scope>NUCLEOTIDE SEQUENCE [LARGE SCALE GENOMIC DNA]</scope>
    <source>
        <strain evidence="6">DSM 17093 / CIP 108686 / LMG 22925 / RQ-24</strain>
    </source>
</reference>
<dbReference type="PANTHER" id="PTHR42788">
    <property type="entry name" value="TAURINE IMPORT ATP-BINDING PROTEIN-RELATED"/>
    <property type="match status" value="1"/>
</dbReference>
<keyword evidence="1" id="KW-0813">Transport</keyword>
<dbReference type="InterPro" id="IPR027417">
    <property type="entry name" value="P-loop_NTPase"/>
</dbReference>
<dbReference type="PROSITE" id="PS00211">
    <property type="entry name" value="ABC_TRANSPORTER_1"/>
    <property type="match status" value="1"/>
</dbReference>
<dbReference type="InterPro" id="IPR003593">
    <property type="entry name" value="AAA+_ATPase"/>
</dbReference>
<protein>
    <submittedName>
        <fullName evidence="5">ABC transporter related protein</fullName>
    </submittedName>
</protein>
<dbReference type="Proteomes" id="UP000000379">
    <property type="component" value="Chromosome"/>
</dbReference>
<keyword evidence="2" id="KW-0547">Nucleotide-binding</keyword>
<evidence type="ECO:0000313" key="5">
    <source>
        <dbReference type="EMBL" id="ADI15366.1"/>
    </source>
</evidence>
<dbReference type="GO" id="GO:0016887">
    <property type="term" value="F:ATP hydrolysis activity"/>
    <property type="evidence" value="ECO:0007669"/>
    <property type="project" value="InterPro"/>
</dbReference>
<keyword evidence="3" id="KW-0067">ATP-binding</keyword>
<gene>
    <name evidence="5" type="ordered locus">Trad_2256</name>
</gene>
<dbReference type="RefSeq" id="WP_013178729.1">
    <property type="nucleotide sequence ID" value="NC_014221.1"/>
</dbReference>
<sequence length="261" mass="27511">MSAVATTAPAVAAPVQAPALELVGVSKRFGDFEVLRDVSLTVAPGAFVSLIGPSGSGKSTLLEIAAGLLKPSAGRVLLGGRALTAPGAAGYVPQGDHLLPWRTLLHNVMLGPQVRGVARREALAEARALLQRFGLGGFENAYPHELSGGMRQRAALLRAVLFERRLLILDEPLGALDALTRLSVQRWLAELVAACGASALLVTHDVREALLLSDTICVLSRPPARVRLRLEVPLPRPRPPQALAELAELEATLLSALLEPA</sequence>
<keyword evidence="6" id="KW-1185">Reference proteome</keyword>
<evidence type="ECO:0000256" key="1">
    <source>
        <dbReference type="ARBA" id="ARBA00022448"/>
    </source>
</evidence>
<dbReference type="eggNOG" id="COG1116">
    <property type="taxonomic scope" value="Bacteria"/>
</dbReference>
<dbReference type="InterPro" id="IPR003439">
    <property type="entry name" value="ABC_transporter-like_ATP-bd"/>
</dbReference>
<organism evidence="5 6">
    <name type="scientific">Truepera radiovictrix (strain DSM 17093 / CIP 108686 / LMG 22925 / RQ-24)</name>
    <dbReference type="NCBI Taxonomy" id="649638"/>
    <lineage>
        <taxon>Bacteria</taxon>
        <taxon>Thermotogati</taxon>
        <taxon>Deinococcota</taxon>
        <taxon>Deinococci</taxon>
        <taxon>Trueperales</taxon>
        <taxon>Trueperaceae</taxon>
        <taxon>Truepera</taxon>
    </lineage>
</organism>
<dbReference type="KEGG" id="tra:Trad_2256"/>
<dbReference type="EMBL" id="CP002049">
    <property type="protein sequence ID" value="ADI15366.1"/>
    <property type="molecule type" value="Genomic_DNA"/>
</dbReference>
<dbReference type="InterPro" id="IPR017871">
    <property type="entry name" value="ABC_transporter-like_CS"/>
</dbReference>
<dbReference type="CDD" id="cd03293">
    <property type="entry name" value="ABC_NrtD_SsuB_transporters"/>
    <property type="match status" value="1"/>
</dbReference>
<dbReference type="Pfam" id="PF00005">
    <property type="entry name" value="ABC_tran"/>
    <property type="match status" value="1"/>
</dbReference>
<evidence type="ECO:0000313" key="6">
    <source>
        <dbReference type="Proteomes" id="UP000000379"/>
    </source>
</evidence>
<dbReference type="OrthoDB" id="9807242at2"/>
<evidence type="ECO:0000256" key="3">
    <source>
        <dbReference type="ARBA" id="ARBA00022840"/>
    </source>
</evidence>
<dbReference type="AlphaFoldDB" id="D7CSE6"/>
<dbReference type="SMART" id="SM00382">
    <property type="entry name" value="AAA"/>
    <property type="match status" value="1"/>
</dbReference>
<dbReference type="Gene3D" id="3.40.50.300">
    <property type="entry name" value="P-loop containing nucleotide triphosphate hydrolases"/>
    <property type="match status" value="1"/>
</dbReference>
<dbReference type="STRING" id="649638.Trad_2256"/>
<dbReference type="GO" id="GO:0005524">
    <property type="term" value="F:ATP binding"/>
    <property type="evidence" value="ECO:0007669"/>
    <property type="project" value="UniProtKB-KW"/>
</dbReference>
<accession>D7CSE6</accession>
<feature type="domain" description="ABC transporter" evidence="4">
    <location>
        <begin position="20"/>
        <end position="246"/>
    </location>
</feature>
<dbReference type="PROSITE" id="PS50893">
    <property type="entry name" value="ABC_TRANSPORTER_2"/>
    <property type="match status" value="1"/>
</dbReference>
<evidence type="ECO:0000259" key="4">
    <source>
        <dbReference type="PROSITE" id="PS50893"/>
    </source>
</evidence>
<dbReference type="HOGENOM" id="CLU_000604_1_22_0"/>
<proteinExistence type="predicted"/>
<reference evidence="6" key="1">
    <citation type="submission" date="2010-05" db="EMBL/GenBank/DDBJ databases">
        <title>The complete genome of Truepera radiovictris DSM 17093.</title>
        <authorList>
            <consortium name="US DOE Joint Genome Institute (JGI-PGF)"/>
            <person name="Lucas S."/>
            <person name="Copeland A."/>
            <person name="Lapidus A."/>
            <person name="Glavina del Rio T."/>
            <person name="Dalin E."/>
            <person name="Tice H."/>
            <person name="Bruce D."/>
            <person name="Goodwin L."/>
            <person name="Pitluck S."/>
            <person name="Kyrpides N."/>
            <person name="Mavromatis K."/>
            <person name="Ovchinnikova G."/>
            <person name="Munk A.C."/>
            <person name="Detter J.C."/>
            <person name="Han C."/>
            <person name="Tapia R."/>
            <person name="Land M."/>
            <person name="Hauser L."/>
            <person name="Markowitz V."/>
            <person name="Cheng J.-F."/>
            <person name="Hugenholtz P."/>
            <person name="Woyke T."/>
            <person name="Wu D."/>
            <person name="Tindall B."/>
            <person name="Pomrenke H.G."/>
            <person name="Brambilla E."/>
            <person name="Klenk H.-P."/>
            <person name="Eisen J.A."/>
        </authorList>
    </citation>
    <scope>NUCLEOTIDE SEQUENCE [LARGE SCALE GENOMIC DNA]</scope>
    <source>
        <strain evidence="6">DSM 17093 / CIP 108686 / LMG 22925 / RQ-24</strain>
    </source>
</reference>
<evidence type="ECO:0000256" key="2">
    <source>
        <dbReference type="ARBA" id="ARBA00022741"/>
    </source>
</evidence>
<dbReference type="PANTHER" id="PTHR42788:SF2">
    <property type="entry name" value="ABC TRANSPORTER ATP-BINDING PROTEIN"/>
    <property type="match status" value="1"/>
</dbReference>
<dbReference type="SUPFAM" id="SSF52540">
    <property type="entry name" value="P-loop containing nucleoside triphosphate hydrolases"/>
    <property type="match status" value="1"/>
</dbReference>
<dbReference type="InterPro" id="IPR050166">
    <property type="entry name" value="ABC_transporter_ATP-bind"/>
</dbReference>